<keyword evidence="1" id="KW-1133">Transmembrane helix</keyword>
<evidence type="ECO:0000313" key="3">
    <source>
        <dbReference type="EMBL" id="THW76821.1"/>
    </source>
</evidence>
<keyword evidence="1" id="KW-0812">Transmembrane</keyword>
<evidence type="ECO:0000256" key="2">
    <source>
        <dbReference type="SAM" id="MobiDB-lite"/>
    </source>
</evidence>
<sequence length="357" mass="39608">MDPKLHGKNTTKSPSIIMFGFIADILTSVTSILFPIFASYKALRSSDPAQLAPWLMYWTTLSLALAAESFLYPILSWVPFYSWIRLGAHLYLVLPGQQGSVFVYQNYIHPFLYEHEREIDRFISNSHEKAKQAGLQYLKQGIEWVKVNLMGMQPRRPTPPASRQVSYSQALYNRFVMPSARPEGYTGPGSAQSAPGANDLISMLGNVMAQASGPAGSSRSRDAQAEDLSASGNLVPPHMSGDERTAFISTQKDRLRTLLQAFDNEASREHTAPSSPPYPTNDGPGPNYQDYLKPVAEGLLNRSRSEQEFEDLGYEHVPKAGSNKPSPRLGDRSASWSKWVWGNYGEKDSAAGQKKND</sequence>
<comment type="caution">
    <text evidence="1">Lacks conserved residue(s) required for the propagation of feature annotation.</text>
</comment>
<dbReference type="PANTHER" id="PTHR12300">
    <property type="entry name" value="HVA22-LIKE PROTEINS"/>
    <property type="match status" value="1"/>
</dbReference>
<feature type="region of interest" description="Disordered" evidence="2">
    <location>
        <begin position="264"/>
        <end position="333"/>
    </location>
</feature>
<evidence type="ECO:0000313" key="4">
    <source>
        <dbReference type="EMBL" id="TIA45492.1"/>
    </source>
</evidence>
<protein>
    <recommendedName>
        <fullName evidence="1">Protein YOP1</fullName>
    </recommendedName>
</protein>
<feature type="transmembrane region" description="Helical" evidence="1">
    <location>
        <begin position="21"/>
        <end position="43"/>
    </location>
</feature>
<proteinExistence type="inferred from homology"/>
<organism evidence="3 6">
    <name type="scientific">Aureobasidium pullulans</name>
    <name type="common">Black yeast</name>
    <name type="synonym">Pullularia pullulans</name>
    <dbReference type="NCBI Taxonomy" id="5580"/>
    <lineage>
        <taxon>Eukaryota</taxon>
        <taxon>Fungi</taxon>
        <taxon>Dikarya</taxon>
        <taxon>Ascomycota</taxon>
        <taxon>Pezizomycotina</taxon>
        <taxon>Dothideomycetes</taxon>
        <taxon>Dothideomycetidae</taxon>
        <taxon>Dothideales</taxon>
        <taxon>Saccotheciaceae</taxon>
        <taxon>Aureobasidium</taxon>
    </lineage>
</organism>
<dbReference type="EMBL" id="QZAO01000055">
    <property type="protein sequence ID" value="THW76821.1"/>
    <property type="molecule type" value="Genomic_DNA"/>
</dbReference>
<gene>
    <name evidence="4" type="ORF">D6C83_05713</name>
    <name evidence="3" type="ORF">D6D19_02788</name>
</gene>
<feature type="transmembrane region" description="Helical" evidence="1">
    <location>
        <begin position="55"/>
        <end position="75"/>
    </location>
</feature>
<keyword evidence="1" id="KW-0472">Membrane</keyword>
<evidence type="ECO:0000313" key="5">
    <source>
        <dbReference type="Proteomes" id="UP000304947"/>
    </source>
</evidence>
<reference evidence="5 6" key="1">
    <citation type="submission" date="2018-10" db="EMBL/GenBank/DDBJ databases">
        <title>Fifty Aureobasidium pullulans genomes reveal a recombining polyextremotolerant generalist.</title>
        <authorList>
            <person name="Gostincar C."/>
            <person name="Turk M."/>
            <person name="Zajc J."/>
            <person name="Gunde-Cimerman N."/>
        </authorList>
    </citation>
    <scope>NUCLEOTIDE SEQUENCE [LARGE SCALE GENOMIC DNA]</scope>
    <source>
        <strain evidence="3 6">EXF-10659</strain>
        <strain evidence="4 5">EXF-3380</strain>
    </source>
</reference>
<dbReference type="InterPro" id="IPR004345">
    <property type="entry name" value="TB2_DP1_HVA22"/>
</dbReference>
<comment type="similarity">
    <text evidence="1">Belongs to the DP1 family.</text>
</comment>
<dbReference type="PANTHER" id="PTHR12300:SF177">
    <property type="entry name" value="PROTEIN YOP1"/>
    <property type="match status" value="1"/>
</dbReference>
<feature type="compositionally biased region" description="Basic and acidic residues" evidence="2">
    <location>
        <begin position="303"/>
        <end position="318"/>
    </location>
</feature>
<dbReference type="GO" id="GO:0016020">
    <property type="term" value="C:membrane"/>
    <property type="evidence" value="ECO:0007669"/>
    <property type="project" value="UniProtKB-SubCell"/>
</dbReference>
<dbReference type="AlphaFoldDB" id="A0A4S8UTE4"/>
<comment type="subcellular location">
    <subcellularLocation>
        <location evidence="1">Membrane</location>
        <topology evidence="1">Multi-pass membrane protein</topology>
    </subcellularLocation>
</comment>
<feature type="region of interest" description="Disordered" evidence="2">
    <location>
        <begin position="210"/>
        <end position="241"/>
    </location>
</feature>
<evidence type="ECO:0000313" key="6">
    <source>
        <dbReference type="Proteomes" id="UP000308802"/>
    </source>
</evidence>
<evidence type="ECO:0000256" key="1">
    <source>
        <dbReference type="RuleBase" id="RU362006"/>
    </source>
</evidence>
<name>A0A4S8UTE4_AURPU</name>
<dbReference type="Pfam" id="PF03134">
    <property type="entry name" value="TB2_DP1_HVA22"/>
    <property type="match status" value="1"/>
</dbReference>
<comment type="caution">
    <text evidence="3">The sequence shown here is derived from an EMBL/GenBank/DDBJ whole genome shotgun (WGS) entry which is preliminary data.</text>
</comment>
<dbReference type="Proteomes" id="UP000308802">
    <property type="component" value="Unassembled WGS sequence"/>
</dbReference>
<dbReference type="EMBL" id="QZBU01001918">
    <property type="protein sequence ID" value="TIA45492.1"/>
    <property type="molecule type" value="Genomic_DNA"/>
</dbReference>
<accession>A0A4S8UTE4</accession>
<dbReference type="Proteomes" id="UP000304947">
    <property type="component" value="Unassembled WGS sequence"/>
</dbReference>